<keyword evidence="3" id="KW-1185">Reference proteome</keyword>
<feature type="compositionally biased region" description="Polar residues" evidence="1">
    <location>
        <begin position="93"/>
        <end position="104"/>
    </location>
</feature>
<feature type="region of interest" description="Disordered" evidence="1">
    <location>
        <begin position="86"/>
        <end position="120"/>
    </location>
</feature>
<evidence type="ECO:0000256" key="1">
    <source>
        <dbReference type="SAM" id="MobiDB-lite"/>
    </source>
</evidence>
<gene>
    <name evidence="2" type="ORF">HJG59_008044</name>
</gene>
<sequence>MWDHLICLITYNTKIIQLQSNEELKARYNRLPRLEFCKCYISNDEVPTLRRHALTYASVFRTAYCCKQFFSEFSITESTALQTDLRKPGKAVASSNITNTSSQHTTHKREAVSASTLRVS</sequence>
<protein>
    <submittedName>
        <fullName evidence="2">Uncharacterized protein</fullName>
    </submittedName>
</protein>
<dbReference type="Proteomes" id="UP000550707">
    <property type="component" value="Unassembled WGS sequence"/>
</dbReference>
<name>A0A7J8JW31_MOLMO</name>
<reference evidence="2 3" key="1">
    <citation type="journal article" date="2020" name="Nature">
        <title>Six reference-quality genomes reveal evolution of bat adaptations.</title>
        <authorList>
            <person name="Jebb D."/>
            <person name="Huang Z."/>
            <person name="Pippel M."/>
            <person name="Hughes G.M."/>
            <person name="Lavrichenko K."/>
            <person name="Devanna P."/>
            <person name="Winkler S."/>
            <person name="Jermiin L.S."/>
            <person name="Skirmuntt E.C."/>
            <person name="Katzourakis A."/>
            <person name="Burkitt-Gray L."/>
            <person name="Ray D.A."/>
            <person name="Sullivan K.A.M."/>
            <person name="Roscito J.G."/>
            <person name="Kirilenko B.M."/>
            <person name="Davalos L.M."/>
            <person name="Corthals A.P."/>
            <person name="Power M.L."/>
            <person name="Jones G."/>
            <person name="Ransome R.D."/>
            <person name="Dechmann D.K.N."/>
            <person name="Locatelli A.G."/>
            <person name="Puechmaille S.J."/>
            <person name="Fedrigo O."/>
            <person name="Jarvis E.D."/>
            <person name="Hiller M."/>
            <person name="Vernes S.C."/>
            <person name="Myers E.W."/>
            <person name="Teeling E.C."/>
        </authorList>
    </citation>
    <scope>NUCLEOTIDE SEQUENCE [LARGE SCALE GENOMIC DNA]</scope>
    <source>
        <strain evidence="2">MMolMol1</strain>
        <tissue evidence="2">Muscle</tissue>
    </source>
</reference>
<evidence type="ECO:0000313" key="2">
    <source>
        <dbReference type="EMBL" id="KAF6501057.1"/>
    </source>
</evidence>
<comment type="caution">
    <text evidence="2">The sequence shown here is derived from an EMBL/GenBank/DDBJ whole genome shotgun (WGS) entry which is preliminary data.</text>
</comment>
<evidence type="ECO:0000313" key="3">
    <source>
        <dbReference type="Proteomes" id="UP000550707"/>
    </source>
</evidence>
<dbReference type="EMBL" id="JACASF010000001">
    <property type="protein sequence ID" value="KAF6501057.1"/>
    <property type="molecule type" value="Genomic_DNA"/>
</dbReference>
<dbReference type="InParanoid" id="A0A7J8JW31"/>
<organism evidence="2 3">
    <name type="scientific">Molossus molossus</name>
    <name type="common">Pallas' mastiff bat</name>
    <name type="synonym">Vespertilio molossus</name>
    <dbReference type="NCBI Taxonomy" id="27622"/>
    <lineage>
        <taxon>Eukaryota</taxon>
        <taxon>Metazoa</taxon>
        <taxon>Chordata</taxon>
        <taxon>Craniata</taxon>
        <taxon>Vertebrata</taxon>
        <taxon>Euteleostomi</taxon>
        <taxon>Mammalia</taxon>
        <taxon>Eutheria</taxon>
        <taxon>Laurasiatheria</taxon>
        <taxon>Chiroptera</taxon>
        <taxon>Yangochiroptera</taxon>
        <taxon>Molossidae</taxon>
        <taxon>Molossus</taxon>
    </lineage>
</organism>
<accession>A0A7J8JW31</accession>
<dbReference type="AlphaFoldDB" id="A0A7J8JW31"/>
<proteinExistence type="predicted"/>